<dbReference type="InterPro" id="IPR016039">
    <property type="entry name" value="Thiolase-like"/>
</dbReference>
<name>A0A132B9W7_MOLSC</name>
<evidence type="ECO:0000313" key="9">
    <source>
        <dbReference type="EMBL" id="KUJ09200.1"/>
    </source>
</evidence>
<dbReference type="GeneID" id="28820904"/>
<organism evidence="9 10">
    <name type="scientific">Mollisia scopiformis</name>
    <name type="common">Conifer needle endophyte fungus</name>
    <name type="synonym">Phialocephala scopiformis</name>
    <dbReference type="NCBI Taxonomy" id="149040"/>
    <lineage>
        <taxon>Eukaryota</taxon>
        <taxon>Fungi</taxon>
        <taxon>Dikarya</taxon>
        <taxon>Ascomycota</taxon>
        <taxon>Pezizomycotina</taxon>
        <taxon>Leotiomycetes</taxon>
        <taxon>Helotiales</taxon>
        <taxon>Mollisiaceae</taxon>
        <taxon>Mollisia</taxon>
    </lineage>
</organism>
<dbReference type="PROSITE" id="PS52019">
    <property type="entry name" value="PKS_MFAS_DH"/>
    <property type="match status" value="1"/>
</dbReference>
<dbReference type="InterPro" id="IPR001031">
    <property type="entry name" value="Thioesterase"/>
</dbReference>
<dbReference type="Pfam" id="PF16073">
    <property type="entry name" value="SAT"/>
    <property type="match status" value="1"/>
</dbReference>
<dbReference type="InParanoid" id="A0A132B9W7"/>
<dbReference type="GO" id="GO:0006633">
    <property type="term" value="P:fatty acid biosynthetic process"/>
    <property type="evidence" value="ECO:0007669"/>
    <property type="project" value="InterPro"/>
</dbReference>
<dbReference type="GO" id="GO:0004312">
    <property type="term" value="F:fatty acid synthase activity"/>
    <property type="evidence" value="ECO:0007669"/>
    <property type="project" value="TreeGrafter"/>
</dbReference>
<feature type="active site" description="Proton donor; for dehydratase activity" evidence="4">
    <location>
        <position position="1512"/>
    </location>
</feature>
<keyword evidence="2" id="KW-0597">Phosphoprotein</keyword>
<evidence type="ECO:0000313" key="10">
    <source>
        <dbReference type="Proteomes" id="UP000070700"/>
    </source>
</evidence>
<dbReference type="Pfam" id="PF00975">
    <property type="entry name" value="Thioesterase"/>
    <property type="match status" value="1"/>
</dbReference>
<dbReference type="InterPro" id="IPR014030">
    <property type="entry name" value="Ketoacyl_synth_N"/>
</dbReference>
<evidence type="ECO:0000259" key="7">
    <source>
        <dbReference type="PROSITE" id="PS52004"/>
    </source>
</evidence>
<dbReference type="InterPro" id="IPR016035">
    <property type="entry name" value="Acyl_Trfase/lysoPLipase"/>
</dbReference>
<dbReference type="InterPro" id="IPR049551">
    <property type="entry name" value="PKS_DH_C"/>
</dbReference>
<sequence length="2167" mass="236035">MAEEFQLLLFGDETGNFRGPLQELCESQHGVLFSRFIDDLNVLLHDEVCRQRRHVKEQIPPFRDVLDLVRKYQDSDCQSQVLKTPLLCIFQLGSVISFFDNHPSQPFAPANTILVGLCTGLLAAAAMSASQSALNLIENALSAVRVAFRIGIMVNNAAQRLSTGFNQSWSRLVVGVQSEACNAEIMQFNERKAFPRASHAYISSSSADTVTVSGPPATIKALFSESDYLRQRKTVALDIFGPFHAPHLYSDVDIEEILQPIAETKVDRPSQSFSVLGCSAESSPPDVGLGQLLRQFVDDILIRPLSFDNVIATVVSKARDSGREKCNISSIGPSSALSSFVSSLRAETELEVSVGEQFRSTKSTYDRRSKSQKIAVVGMSGRFPNADNIDSLWSLLEQGLDVHRRVPRDRFDIDAHYDPTGKKKNTSHTPYGCFIDEPGLFDARFFNMSPREAYQTDPMGRLALVTAYEALEMSGFILNRTPSSMSDRVGTFYGQSSDDWRQVNAAENVDTYYIPGNIRAFGPGRINYHFKFKGPSYNVDTACSSSFSAIQLACTSLQAKECDTAIAGGLNIMSAPDLFCGLSRAQFLSKTGSCKTFDDGADGFCRGDGVATVVLKRLEDAEADDDLILGVILGISTNHSSEAVSITQPHAPTQESLYRKILRDSRVDARDISYVEMHGTGTQAGDGAEMRSISNVFAPRNEGPRSQIRSSEQTVHVGALKANIGHGEASAGASSLVKVLLMLERNVIPPHVGIKGVMNKGFPTDLEERGVRIALKGAPWIAPNGGKRRAYLNNFSAAGGNTGLLLEDAPKSARMSDNDPRTTFVVSITAKSAWSLKMNIQKLISYLEMKPDTSLPKLSYTTTARRAQHPYRVSFAVTNIPEATEALRSAQAEVLKLAPIKSPPKVVFVFTGQGAHYPSLGKQLFENSRQFRSDILDFDRIGRSQGFPSFLPLVDGTIVDATQFAPIVLQLGQSCIQIALARLWISWGISPSAVMGHSLGEYAALFVAGVLSVSDTIYLVGRRAQLLQEHCTAGTHSLLAAAASIAATCEALGGDRPDIACINGPRETVISGPTEHLVASSKTLKAAGIKSVLLPCAYAFHSAQVAPILEPLIKSASSVSFAKPTVPVISPLLQEVVPDGNIIGPEYLARHSRETVNFLGGITAGKRKGLIDETTIWVEVGPTPICSAFIKSSLGSEIVTIPSLHKKEDPWRTLSNGLSLLHRKGLQIDWDEVHSEYESSHMVLGLPSYTFENKNYWLDYHNNWCLTKGEAMEAPTEKRKSGRLSTSSVHKVTKQDYGERITVVAESDLSEPDLNDAIFGHVVNGAALCPAGVYADMAMTLAGHLHRKVNKSEDFIPMDVRHLEITKPAIAKGRDAKGEQILRITATAERPLSLVKFTYHSISEDGSDGEFHASCEVQYGDAKSLLADWSRFDYLFHSRIDHLAQGANAGKYQKISREQAYKSFSSFVQYGRKYQGMKEVILDSKNFEATSLIEFQANDNDGDFDVNPYWIDNIAHLSGFVLNGSDAVDSQKQVYISHGWESLQMVRPLAGRRSYRNHVRMHPGPGKTMVGDVHVFDGDDMVALVAGVKFQAIPRSLLNKLLPPLNGAAHHSELKATASMKGMADHPDVKNSKPEKQLAPTSKKTTHKASTSISPPQNGNKIITGFMSIISEELGLEPSELHDGVAFADIGLDSLMSLAVSGRLREECEIDVPTSFFADKPTIGEAKFAILAHDGGNPEANALTESASIECASTGSAATTDSMSGAQMTRNTSIGTDLCNHPAEDITKKLLSTVSEELGIEQTHLLEMSDFADMGVDSLMSLSIIGRIREELNLDLPSTFFVDYPSVDKARIAISALTGTTSSEGATPSKDSIDSSPDDMDTLPTIHGTNDQELADWVLEDQGQDSTLRRATSILLSGSPKTSSKSLFLLPDGSGSATSFSLLPNISPDVCVYALNCPFMKTPADFTNGIDSVSEQYLAEIKRRQPQGPYYLGGWSAGGVLAYQVAYKLLELGERTERLFLIDSPCPMDLEPLPSSLLHFIDSLGLLGTRGTSPDWLIPHFQATIKNLENFTPRSMTSVDAPKTLLILARDGLLKDARDQTFPRSRGEAKSVKWLLDSRGGIGTYGWEKLIGDENIIVMNVPGNHFSVIREPDVEHVASLLRRGLSV</sequence>
<dbReference type="InterPro" id="IPR018201">
    <property type="entry name" value="Ketoacyl_synth_AS"/>
</dbReference>
<dbReference type="Pfam" id="PF14765">
    <property type="entry name" value="PS-DH"/>
    <property type="match status" value="1"/>
</dbReference>
<feature type="active site" description="Proton acceptor; for dehydratase activity" evidence="4">
    <location>
        <position position="1321"/>
    </location>
</feature>
<evidence type="ECO:0000256" key="4">
    <source>
        <dbReference type="PROSITE-ProRule" id="PRU01363"/>
    </source>
</evidence>
<dbReference type="Gene3D" id="3.30.70.3290">
    <property type="match status" value="1"/>
</dbReference>
<proteinExistence type="predicted"/>
<dbReference type="PROSITE" id="PS00012">
    <property type="entry name" value="PHOSPHOPANTETHEINE"/>
    <property type="match status" value="1"/>
</dbReference>
<dbReference type="EMBL" id="KQ947432">
    <property type="protein sequence ID" value="KUJ09200.1"/>
    <property type="molecule type" value="Genomic_DNA"/>
</dbReference>
<keyword evidence="3" id="KW-0808">Transferase</keyword>
<dbReference type="OrthoDB" id="329835at2759"/>
<dbReference type="InterPro" id="IPR020806">
    <property type="entry name" value="PKS_PP-bd"/>
</dbReference>
<evidence type="ECO:0000256" key="2">
    <source>
        <dbReference type="ARBA" id="ARBA00022553"/>
    </source>
</evidence>
<dbReference type="SMART" id="SM00825">
    <property type="entry name" value="PKS_KS"/>
    <property type="match status" value="1"/>
</dbReference>
<evidence type="ECO:0000259" key="6">
    <source>
        <dbReference type="PROSITE" id="PS50075"/>
    </source>
</evidence>
<dbReference type="SMART" id="SM00827">
    <property type="entry name" value="PKS_AT"/>
    <property type="match status" value="1"/>
</dbReference>
<dbReference type="FunFam" id="3.10.129.110:FF:000001">
    <property type="entry name" value="Sterigmatocystin biosynthesis polyketide synthase"/>
    <property type="match status" value="1"/>
</dbReference>
<dbReference type="InterPro" id="IPR016036">
    <property type="entry name" value="Malonyl_transacylase_ACP-bd"/>
</dbReference>
<dbReference type="SUPFAM" id="SSF53901">
    <property type="entry name" value="Thiolase-like"/>
    <property type="match status" value="1"/>
</dbReference>
<feature type="domain" description="PKS/mFAS DH" evidence="8">
    <location>
        <begin position="1290"/>
        <end position="1599"/>
    </location>
</feature>
<dbReference type="NCBIfam" id="TIGR04532">
    <property type="entry name" value="PT_fungal_PKS"/>
    <property type="match status" value="1"/>
</dbReference>
<dbReference type="InterPro" id="IPR030918">
    <property type="entry name" value="PT_fungal_PKS"/>
</dbReference>
<gene>
    <name evidence="9" type="ORF">LY89DRAFT_628214</name>
</gene>
<dbReference type="SUPFAM" id="SSF55048">
    <property type="entry name" value="Probable ACP-binding domain of malonyl-CoA ACP transacylase"/>
    <property type="match status" value="1"/>
</dbReference>
<dbReference type="PROSITE" id="PS00606">
    <property type="entry name" value="KS3_1"/>
    <property type="match status" value="1"/>
</dbReference>
<dbReference type="PROSITE" id="PS50075">
    <property type="entry name" value="CARRIER"/>
    <property type="match status" value="2"/>
</dbReference>
<dbReference type="InterPro" id="IPR009081">
    <property type="entry name" value="PP-bd_ACP"/>
</dbReference>
<feature type="region of interest" description="N-terminal hotdog fold" evidence="4">
    <location>
        <begin position="1290"/>
        <end position="1424"/>
    </location>
</feature>
<dbReference type="SUPFAM" id="SSF53474">
    <property type="entry name" value="alpha/beta-Hydrolases"/>
    <property type="match status" value="1"/>
</dbReference>
<dbReference type="Pfam" id="PF02801">
    <property type="entry name" value="Ketoacyl-synt_C"/>
    <property type="match status" value="1"/>
</dbReference>
<dbReference type="InterPro" id="IPR001227">
    <property type="entry name" value="Ac_transferase_dom_sf"/>
</dbReference>
<dbReference type="PROSITE" id="PS52004">
    <property type="entry name" value="KS3_2"/>
    <property type="match status" value="1"/>
</dbReference>
<evidence type="ECO:0000259" key="8">
    <source>
        <dbReference type="PROSITE" id="PS52019"/>
    </source>
</evidence>
<dbReference type="Pfam" id="PF00550">
    <property type="entry name" value="PP-binding"/>
    <property type="match status" value="2"/>
</dbReference>
<dbReference type="InterPro" id="IPR020841">
    <property type="entry name" value="PKS_Beta-ketoAc_synthase_dom"/>
</dbReference>
<dbReference type="Gene3D" id="1.10.1200.10">
    <property type="entry name" value="ACP-like"/>
    <property type="match status" value="2"/>
</dbReference>
<dbReference type="Gene3D" id="3.30.70.250">
    <property type="entry name" value="Malonyl-CoA ACP transacylase, ACP-binding"/>
    <property type="match status" value="1"/>
</dbReference>
<dbReference type="STRING" id="149040.A0A132B9W7"/>
<dbReference type="InterPro" id="IPR049900">
    <property type="entry name" value="PKS_mFAS_DH"/>
</dbReference>
<feature type="region of interest" description="C-terminal hotdog fold" evidence="4">
    <location>
        <begin position="1451"/>
        <end position="1599"/>
    </location>
</feature>
<dbReference type="InterPro" id="IPR042104">
    <property type="entry name" value="PKS_dehydratase_sf"/>
</dbReference>
<dbReference type="GO" id="GO:0031177">
    <property type="term" value="F:phosphopantetheine binding"/>
    <property type="evidence" value="ECO:0007669"/>
    <property type="project" value="InterPro"/>
</dbReference>
<dbReference type="PANTHER" id="PTHR43775:SF37">
    <property type="entry name" value="SI:DKEY-61P9.11"/>
    <property type="match status" value="1"/>
</dbReference>
<evidence type="ECO:0000256" key="5">
    <source>
        <dbReference type="SAM" id="MobiDB-lite"/>
    </source>
</evidence>
<dbReference type="InterPro" id="IPR014043">
    <property type="entry name" value="Acyl_transferase_dom"/>
</dbReference>
<dbReference type="Gene3D" id="3.40.47.10">
    <property type="match status" value="1"/>
</dbReference>
<dbReference type="InterPro" id="IPR029058">
    <property type="entry name" value="AB_hydrolase_fold"/>
</dbReference>
<protein>
    <submittedName>
        <fullName evidence="9">Putative polyketide synthase</fullName>
    </submittedName>
</protein>
<evidence type="ECO:0000256" key="3">
    <source>
        <dbReference type="ARBA" id="ARBA00022679"/>
    </source>
</evidence>
<dbReference type="PANTHER" id="PTHR43775">
    <property type="entry name" value="FATTY ACID SYNTHASE"/>
    <property type="match status" value="1"/>
</dbReference>
<dbReference type="InterPro" id="IPR032088">
    <property type="entry name" value="SAT"/>
</dbReference>
<reference evidence="9 10" key="1">
    <citation type="submission" date="2015-10" db="EMBL/GenBank/DDBJ databases">
        <title>Full genome of DAOMC 229536 Phialocephala scopiformis, a fungal endophyte of spruce producing the potent anti-insectan compound rugulosin.</title>
        <authorList>
            <consortium name="DOE Joint Genome Institute"/>
            <person name="Walker A.K."/>
            <person name="Frasz S.L."/>
            <person name="Seifert K.A."/>
            <person name="Miller J.D."/>
            <person name="Mondo S.J."/>
            <person name="Labutti K."/>
            <person name="Lipzen A."/>
            <person name="Dockter R."/>
            <person name="Kennedy M."/>
            <person name="Grigoriev I.V."/>
            <person name="Spatafora J.W."/>
        </authorList>
    </citation>
    <scope>NUCLEOTIDE SEQUENCE [LARGE SCALE GENOMIC DNA]</scope>
    <source>
        <strain evidence="9 10">CBS 120377</strain>
    </source>
</reference>
<dbReference type="InterPro" id="IPR036736">
    <property type="entry name" value="ACP-like_sf"/>
</dbReference>
<feature type="region of interest" description="Disordered" evidence="5">
    <location>
        <begin position="1618"/>
        <end position="1659"/>
    </location>
</feature>
<dbReference type="Pfam" id="PF00698">
    <property type="entry name" value="Acyl_transf_1"/>
    <property type="match status" value="1"/>
</dbReference>
<evidence type="ECO:0000256" key="1">
    <source>
        <dbReference type="ARBA" id="ARBA00022450"/>
    </source>
</evidence>
<dbReference type="Gene3D" id="3.40.50.1820">
    <property type="entry name" value="alpha/beta hydrolase"/>
    <property type="match status" value="1"/>
</dbReference>
<accession>A0A132B9W7</accession>
<dbReference type="SUPFAM" id="SSF47336">
    <property type="entry name" value="ACP-like"/>
    <property type="match status" value="2"/>
</dbReference>
<dbReference type="Proteomes" id="UP000070700">
    <property type="component" value="Unassembled WGS sequence"/>
</dbReference>
<dbReference type="InterPro" id="IPR014031">
    <property type="entry name" value="Ketoacyl_synth_C"/>
</dbReference>
<dbReference type="RefSeq" id="XP_018063555.1">
    <property type="nucleotide sequence ID" value="XM_018211178.1"/>
</dbReference>
<keyword evidence="1" id="KW-0596">Phosphopantetheine</keyword>
<feature type="domain" description="Ketosynthase family 3 (KS3)" evidence="7">
    <location>
        <begin position="371"/>
        <end position="808"/>
    </location>
</feature>
<feature type="compositionally biased region" description="Basic and acidic residues" evidence="5">
    <location>
        <begin position="1623"/>
        <end position="1636"/>
    </location>
</feature>
<dbReference type="Pfam" id="PF22621">
    <property type="entry name" value="CurL-like_PKS_C"/>
    <property type="match status" value="1"/>
</dbReference>
<dbReference type="SUPFAM" id="SSF52151">
    <property type="entry name" value="FabD/lysophospholipase-like"/>
    <property type="match status" value="1"/>
</dbReference>
<dbReference type="GO" id="GO:0004315">
    <property type="term" value="F:3-oxoacyl-[acyl-carrier-protein] synthase activity"/>
    <property type="evidence" value="ECO:0007669"/>
    <property type="project" value="InterPro"/>
</dbReference>
<dbReference type="SMART" id="SM00823">
    <property type="entry name" value="PKS_PP"/>
    <property type="match status" value="2"/>
</dbReference>
<keyword evidence="10" id="KW-1185">Reference proteome</keyword>
<dbReference type="GO" id="GO:0044550">
    <property type="term" value="P:secondary metabolite biosynthetic process"/>
    <property type="evidence" value="ECO:0007669"/>
    <property type="project" value="TreeGrafter"/>
</dbReference>
<feature type="domain" description="Carrier" evidence="6">
    <location>
        <begin position="1657"/>
        <end position="1734"/>
    </location>
</feature>
<dbReference type="CDD" id="cd00833">
    <property type="entry name" value="PKS"/>
    <property type="match status" value="1"/>
</dbReference>
<feature type="domain" description="Carrier" evidence="6">
    <location>
        <begin position="1781"/>
        <end position="1858"/>
    </location>
</feature>
<dbReference type="InterPro" id="IPR006162">
    <property type="entry name" value="Ppantetheine_attach_site"/>
</dbReference>
<dbReference type="Pfam" id="PF00109">
    <property type="entry name" value="ketoacyl-synt"/>
    <property type="match status" value="1"/>
</dbReference>
<dbReference type="Gene3D" id="3.10.129.110">
    <property type="entry name" value="Polyketide synthase dehydratase"/>
    <property type="match status" value="1"/>
</dbReference>
<dbReference type="Gene3D" id="3.40.366.10">
    <property type="entry name" value="Malonyl-Coenzyme A Acyl Carrier Protein, domain 2"/>
    <property type="match status" value="2"/>
</dbReference>
<dbReference type="InterPro" id="IPR050091">
    <property type="entry name" value="PKS_NRPS_Biosynth_Enz"/>
</dbReference>
<dbReference type="KEGG" id="psco:LY89DRAFT_628214"/>